<dbReference type="InterPro" id="IPR036034">
    <property type="entry name" value="PDZ_sf"/>
</dbReference>
<feature type="transmembrane region" description="Helical" evidence="6">
    <location>
        <begin position="183"/>
        <end position="203"/>
    </location>
</feature>
<dbReference type="RefSeq" id="WP_247415331.1">
    <property type="nucleotide sequence ID" value="NZ_JALLGW010000001.1"/>
</dbReference>
<dbReference type="InterPro" id="IPR001193">
    <property type="entry name" value="MBTPS2"/>
</dbReference>
<feature type="transmembrane region" description="Helical" evidence="6">
    <location>
        <begin position="470"/>
        <end position="491"/>
    </location>
</feature>
<dbReference type="AlphaFoldDB" id="A0ABD5RPG9"/>
<protein>
    <submittedName>
        <fullName evidence="8">Site-2 protease family protein</fullName>
    </submittedName>
</protein>
<dbReference type="CDD" id="cd06159">
    <property type="entry name" value="S2P-M50_PDZ_Arch"/>
    <property type="match status" value="1"/>
</dbReference>
<feature type="transmembrane region" description="Helical" evidence="6">
    <location>
        <begin position="511"/>
        <end position="532"/>
    </location>
</feature>
<evidence type="ECO:0000256" key="4">
    <source>
        <dbReference type="ARBA" id="ARBA00023136"/>
    </source>
</evidence>
<dbReference type="InterPro" id="IPR001478">
    <property type="entry name" value="PDZ"/>
</dbReference>
<keyword evidence="4 6" id="KW-0472">Membrane</keyword>
<evidence type="ECO:0000256" key="3">
    <source>
        <dbReference type="ARBA" id="ARBA00022989"/>
    </source>
</evidence>
<feature type="transmembrane region" description="Helical" evidence="6">
    <location>
        <begin position="570"/>
        <end position="591"/>
    </location>
</feature>
<dbReference type="PANTHER" id="PTHR13325:SF3">
    <property type="entry name" value="MEMBRANE-BOUND TRANSCRIPTION FACTOR SITE-2 PROTEASE"/>
    <property type="match status" value="1"/>
</dbReference>
<dbReference type="Pfam" id="PF17820">
    <property type="entry name" value="PDZ_6"/>
    <property type="match status" value="1"/>
</dbReference>
<dbReference type="InterPro" id="IPR008915">
    <property type="entry name" value="Peptidase_M50"/>
</dbReference>
<dbReference type="GO" id="GO:0012505">
    <property type="term" value="C:endomembrane system"/>
    <property type="evidence" value="ECO:0007669"/>
    <property type="project" value="UniProtKB-SubCell"/>
</dbReference>
<dbReference type="PROSITE" id="PS50106">
    <property type="entry name" value="PDZ"/>
    <property type="match status" value="1"/>
</dbReference>
<feature type="domain" description="PDZ" evidence="7">
    <location>
        <begin position="208"/>
        <end position="248"/>
    </location>
</feature>
<gene>
    <name evidence="8" type="ORF">ACFPYI_12855</name>
</gene>
<evidence type="ECO:0000313" key="8">
    <source>
        <dbReference type="EMBL" id="MFC5972223.1"/>
    </source>
</evidence>
<evidence type="ECO:0000256" key="6">
    <source>
        <dbReference type="SAM" id="Phobius"/>
    </source>
</evidence>
<feature type="transmembrane region" description="Helical" evidence="6">
    <location>
        <begin position="6"/>
        <end position="28"/>
    </location>
</feature>
<evidence type="ECO:0000256" key="1">
    <source>
        <dbReference type="ARBA" id="ARBA00004127"/>
    </source>
</evidence>
<dbReference type="GO" id="GO:0006508">
    <property type="term" value="P:proteolysis"/>
    <property type="evidence" value="ECO:0007669"/>
    <property type="project" value="UniProtKB-KW"/>
</dbReference>
<reference evidence="8 9" key="1">
    <citation type="journal article" date="2019" name="Int. J. Syst. Evol. Microbiol.">
        <title>The Global Catalogue of Microorganisms (GCM) 10K type strain sequencing project: providing services to taxonomists for standard genome sequencing and annotation.</title>
        <authorList>
            <consortium name="The Broad Institute Genomics Platform"/>
            <consortium name="The Broad Institute Genome Sequencing Center for Infectious Disease"/>
            <person name="Wu L."/>
            <person name="Ma J."/>
        </authorList>
    </citation>
    <scope>NUCLEOTIDE SEQUENCE [LARGE SCALE GENOMIC DNA]</scope>
    <source>
        <strain evidence="8 9">CGMCC 1.12543</strain>
    </source>
</reference>
<keyword evidence="9" id="KW-1185">Reference proteome</keyword>
<dbReference type="InterPro" id="IPR041489">
    <property type="entry name" value="PDZ_6"/>
</dbReference>
<keyword evidence="8" id="KW-0645">Protease</keyword>
<keyword evidence="2 6" id="KW-0812">Transmembrane</keyword>
<comment type="subcellular location">
    <subcellularLocation>
        <location evidence="1">Endomembrane system</location>
        <topology evidence="1">Multi-pass membrane protein</topology>
    </subcellularLocation>
</comment>
<feature type="transmembrane region" description="Helical" evidence="6">
    <location>
        <begin position="62"/>
        <end position="87"/>
    </location>
</feature>
<organism evidence="8 9">
    <name type="scientific">Halomarina salina</name>
    <dbReference type="NCBI Taxonomy" id="1872699"/>
    <lineage>
        <taxon>Archaea</taxon>
        <taxon>Methanobacteriati</taxon>
        <taxon>Methanobacteriota</taxon>
        <taxon>Stenosarchaea group</taxon>
        <taxon>Halobacteria</taxon>
        <taxon>Halobacteriales</taxon>
        <taxon>Natronomonadaceae</taxon>
        <taxon>Halomarina</taxon>
    </lineage>
</organism>
<evidence type="ECO:0000313" key="9">
    <source>
        <dbReference type="Proteomes" id="UP001596099"/>
    </source>
</evidence>
<sequence>MVDTLWLVLAGIAIYTLLVMAASARGLLPESVRVSGPITTIHTMRGKIFLDKLSRPKRLWRAWGNFGIGLVLVVMFGVFFAVLLSAYTALTNPTPSAVTEPQNVLVIPGVNEFLPLSVAPEIILGLLVGLVVHEGGHGLFCRVGDINISSMGVALLAFIPVGAFVEPDEDDRARADRGDQTRMFAAGVTNNFAVTVVAFALLFGPVIGAIGVAPGAAVGDVVPNSPAANAGIGTGDRIVGVAGQDVSDEGDLQQALSDTPDSAITVTVDNGSGERQVEVQRELILTRTTPSVVGDLNTSGDPPRIQSVDGQSVGSSAQFYDGFRDSPVATVQTDRGSFDVVGGAYIAGLSDDGALATALEDADLPTDATDHSIVLTRFAGERVVTTEEFQRVREDTSPGDTVDVTVYVDGQPHDLRVTLQEDPNSDAGLIGASVPPGTGGIAVDDFGVYPYPAQQYLNILGATGGDLATFFARIGAALFLPLAGAVGQLPYNFAGFVAPYTNFFVVEGPLSALGGGTFLLANVLFWIGWINVNLAFFNCIPAFPLDGGHILRTSTEAVVSRLPVPGGRRLTNTITTAVSVVMLASVVLMVFGPQLLT</sequence>
<dbReference type="SUPFAM" id="SSF50156">
    <property type="entry name" value="PDZ domain-like"/>
    <property type="match status" value="2"/>
</dbReference>
<proteinExistence type="predicted"/>
<evidence type="ECO:0000256" key="5">
    <source>
        <dbReference type="SAM" id="MobiDB-lite"/>
    </source>
</evidence>
<keyword evidence="3 6" id="KW-1133">Transmembrane helix</keyword>
<evidence type="ECO:0000256" key="2">
    <source>
        <dbReference type="ARBA" id="ARBA00022692"/>
    </source>
</evidence>
<dbReference type="Pfam" id="PF02163">
    <property type="entry name" value="Peptidase_M50"/>
    <property type="match status" value="1"/>
</dbReference>
<comment type="caution">
    <text evidence="8">The sequence shown here is derived from an EMBL/GenBank/DDBJ whole genome shotgun (WGS) entry which is preliminary data.</text>
</comment>
<dbReference type="EMBL" id="JBHSQH010000001">
    <property type="protein sequence ID" value="MFC5972223.1"/>
    <property type="molecule type" value="Genomic_DNA"/>
</dbReference>
<dbReference type="Proteomes" id="UP001596099">
    <property type="component" value="Unassembled WGS sequence"/>
</dbReference>
<keyword evidence="8" id="KW-0378">Hydrolase</keyword>
<feature type="region of interest" description="Disordered" evidence="5">
    <location>
        <begin position="292"/>
        <end position="311"/>
    </location>
</feature>
<evidence type="ECO:0000259" key="7">
    <source>
        <dbReference type="PROSITE" id="PS50106"/>
    </source>
</evidence>
<dbReference type="Gene3D" id="2.30.42.10">
    <property type="match status" value="2"/>
</dbReference>
<accession>A0ABD5RPG9</accession>
<name>A0ABD5RPG9_9EURY</name>
<dbReference type="SMART" id="SM00228">
    <property type="entry name" value="PDZ"/>
    <property type="match status" value="1"/>
</dbReference>
<dbReference type="PANTHER" id="PTHR13325">
    <property type="entry name" value="PROTEASE M50 MEMBRANE-BOUND TRANSCRIPTION FACTOR SITE 2 PROTEASE"/>
    <property type="match status" value="1"/>
</dbReference>
<dbReference type="GO" id="GO:0008233">
    <property type="term" value="F:peptidase activity"/>
    <property type="evidence" value="ECO:0007669"/>
    <property type="project" value="UniProtKB-KW"/>
</dbReference>
<feature type="transmembrane region" description="Helical" evidence="6">
    <location>
        <begin position="144"/>
        <end position="163"/>
    </location>
</feature>
<feature type="transmembrane region" description="Helical" evidence="6">
    <location>
        <begin position="113"/>
        <end position="132"/>
    </location>
</feature>